<organism evidence="1 2">
    <name type="scientific">Cryptococcus deuterogattii Ram5</name>
    <dbReference type="NCBI Taxonomy" id="1296110"/>
    <lineage>
        <taxon>Eukaryota</taxon>
        <taxon>Fungi</taxon>
        <taxon>Dikarya</taxon>
        <taxon>Basidiomycota</taxon>
        <taxon>Agaricomycotina</taxon>
        <taxon>Tremellomycetes</taxon>
        <taxon>Tremellales</taxon>
        <taxon>Cryptococcaceae</taxon>
        <taxon>Cryptococcus</taxon>
        <taxon>Cryptococcus gattii species complex</taxon>
    </lineage>
</organism>
<keyword evidence="2" id="KW-1185">Reference proteome</keyword>
<dbReference type="AlphaFoldDB" id="A0A0D0UU09"/>
<protein>
    <recommendedName>
        <fullName evidence="3">TATA-binding protein interacting (TIP20) domain-containing protein</fullName>
    </recommendedName>
</protein>
<reference evidence="1 2" key="1">
    <citation type="submission" date="2015-01" db="EMBL/GenBank/DDBJ databases">
        <title>The Genome Sequence of Cryptococcus gattii Ram5.</title>
        <authorList>
            <consortium name="The Broad Institute Genomics Platform"/>
            <person name="Cuomo C."/>
            <person name="Litvintseva A."/>
            <person name="Chen Y."/>
            <person name="Heitman J."/>
            <person name="Sun S."/>
            <person name="Springer D."/>
            <person name="Dromer F."/>
            <person name="Young S."/>
            <person name="Zeng Q."/>
            <person name="Gargeya S."/>
            <person name="Abouelleil A."/>
            <person name="Alvarado L."/>
            <person name="Chapman S.B."/>
            <person name="Gainer-Dewar J."/>
            <person name="Goldberg J."/>
            <person name="Griggs A."/>
            <person name="Gujja S."/>
            <person name="Hansen M."/>
            <person name="Howarth C."/>
            <person name="Imamovic A."/>
            <person name="Larimer J."/>
            <person name="Murphy C."/>
            <person name="Naylor J."/>
            <person name="Pearson M."/>
            <person name="Priest M."/>
            <person name="Roberts A."/>
            <person name="Saif S."/>
            <person name="Shea T."/>
            <person name="Sykes S."/>
            <person name="Wortman J."/>
            <person name="Nusbaum C."/>
            <person name="Birren B."/>
        </authorList>
    </citation>
    <scope>NUCLEOTIDE SEQUENCE [LARGE SCALE GENOMIC DNA]</scope>
    <source>
        <strain evidence="1 2">Ram5</strain>
    </source>
</reference>
<name>A0A0D0UU09_9TREE</name>
<dbReference type="EMBL" id="KN847909">
    <property type="protein sequence ID" value="KIR38706.1"/>
    <property type="molecule type" value="Genomic_DNA"/>
</dbReference>
<dbReference type="SUPFAM" id="SSF48371">
    <property type="entry name" value="ARM repeat"/>
    <property type="match status" value="1"/>
</dbReference>
<sequence length="978" mass="107518">MTSFIRDLYDFFLDHDEALNHLPAILDQQAAEQSLGGVRFSNEWLQQRTKIDLFLKEHSDESLTMALKIFAKVIDTLDLYAPALKGMTDVHAYACETLESIIFDQQKADQRGQAAAFLYGQAMAMSTLTSEAVALAIENLLQRGGDHTASNLALCIILGVERSSPLLFESHLPELLRQVQMTAFTHHDNVKQDKSVPQEALIRALKIYSPSEKASSCQMILQATHALLEASLHLCRMATGATTVDVRGENKEGWGKAEVGVFWTCFLIKHMPMTLRMDLAHRYPTTIRSLPIFTLLLPFSLSPDLSPPCQAALCLGLPVLATWDTSQFVESSEFERTVRFMSGMALMGVDPGKGSNGIQMNGKQEGEGQEEETTEGLGVEAMNGLGQLASIVLDRFEPFLQDVGHIALHALSSSHAKHKTQKAAQRLLARLLASQGPATLDLMISYLHSPPHVLLEDVHLLEMIATLLPNLAKKIIQTLTDIIDTLLEDDEDDEKDEKDGGRAKGEKGCRRESVLEALNVFPLRDNDLAARAQKLVLKSQGEDNGKEVVIAALQLATNPIIATPRIMHNLTFKIAQLLLADVHTALSVLSNPAVASMLNERSCSMILFALHQSLEPSIQIVAAKLLARLTTAHRAIVQPLAWSHIRQSLGLMDFLESVDPIKAIIEACVISNLLPALPPSLHKKYVGPVKELIMAGLRRQPCEEPHVLSLVFQGLSNLARFEDYSSAQQSHLVQDLLEMTHEIPKECQHAALNAISSLLSVPKDGLDAYELLIKVHANVGGGRGKGLDNDLKALVSGIYGHLGTVERNPVISRDSKAAINREMLNYTPKITHASRISEVRDRYGALHPTTINTLLAENLLQALSTSLKATDDRSLVLEIMSCLGILQPRAIPSLIPDLPNLIMSELKHALKSKDNARDVNSSKVSAGLLFLSSTMRMSRLWMERYWGDMAELMGECVKNGETLPVLRGLDLVLAAIKD</sequence>
<gene>
    <name evidence="1" type="ORF">I313_05344</name>
</gene>
<accession>A0A0D0UU09</accession>
<dbReference type="HOGENOM" id="CLU_304611_0_0_1"/>
<evidence type="ECO:0000313" key="2">
    <source>
        <dbReference type="Proteomes" id="UP000053392"/>
    </source>
</evidence>
<evidence type="ECO:0000313" key="1">
    <source>
        <dbReference type="EMBL" id="KIR38706.1"/>
    </source>
</evidence>
<dbReference type="OrthoDB" id="2573735at2759"/>
<dbReference type="Proteomes" id="UP000053392">
    <property type="component" value="Unassembled WGS sequence"/>
</dbReference>
<evidence type="ECO:0008006" key="3">
    <source>
        <dbReference type="Google" id="ProtNLM"/>
    </source>
</evidence>
<proteinExistence type="predicted"/>
<dbReference type="InterPro" id="IPR016024">
    <property type="entry name" value="ARM-type_fold"/>
</dbReference>